<gene>
    <name evidence="8" type="ORF">FDA94_00220</name>
</gene>
<evidence type="ECO:0000256" key="1">
    <source>
        <dbReference type="ARBA" id="ARBA00010641"/>
    </source>
</evidence>
<dbReference type="InterPro" id="IPR007627">
    <property type="entry name" value="RNA_pol_sigma70_r2"/>
</dbReference>
<dbReference type="SUPFAM" id="SSF88946">
    <property type="entry name" value="Sigma2 domain of RNA polymerase sigma factors"/>
    <property type="match status" value="1"/>
</dbReference>
<comment type="subunit">
    <text evidence="2">Interacts transiently with the RNA polymerase catalytic core formed by RpoA, RpoB, RpoC and RpoZ (2 alpha, 1 beta, 1 beta' and 1 omega subunit) to form the RNA polymerase holoenzyme that can initiate transcription.</text>
</comment>
<dbReference type="EMBL" id="SZQA01000001">
    <property type="protein sequence ID" value="TKK91277.1"/>
    <property type="molecule type" value="Genomic_DNA"/>
</dbReference>
<dbReference type="PANTHER" id="PTHR30173">
    <property type="entry name" value="SIGMA 19 FACTOR"/>
    <property type="match status" value="1"/>
</dbReference>
<dbReference type="InterPro" id="IPR013249">
    <property type="entry name" value="RNA_pol_sigma70_r4_t2"/>
</dbReference>
<feature type="domain" description="RNA polymerase sigma factor 70 region 4 type 2" evidence="7">
    <location>
        <begin position="108"/>
        <end position="154"/>
    </location>
</feature>
<evidence type="ECO:0000313" key="8">
    <source>
        <dbReference type="EMBL" id="TKK91277.1"/>
    </source>
</evidence>
<dbReference type="Gene3D" id="1.10.10.10">
    <property type="entry name" value="Winged helix-like DNA-binding domain superfamily/Winged helix DNA-binding domain"/>
    <property type="match status" value="1"/>
</dbReference>
<feature type="domain" description="RNA polymerase sigma-70 region 2" evidence="6">
    <location>
        <begin position="9"/>
        <end position="70"/>
    </location>
</feature>
<dbReference type="Gene3D" id="3.10.450.50">
    <property type="match status" value="1"/>
</dbReference>
<dbReference type="InterPro" id="IPR052704">
    <property type="entry name" value="ECF_Sigma-70_Domain"/>
</dbReference>
<keyword evidence="4" id="KW-0731">Sigma factor</keyword>
<accession>A0A4U3MS63</accession>
<comment type="caution">
    <text evidence="8">The sequence shown here is derived from an EMBL/GenBank/DDBJ whole genome shotgun (WGS) entry which is preliminary data.</text>
</comment>
<evidence type="ECO:0000259" key="7">
    <source>
        <dbReference type="Pfam" id="PF08281"/>
    </source>
</evidence>
<dbReference type="RefSeq" id="WP_137244974.1">
    <property type="nucleotide sequence ID" value="NZ_SZQA01000001.1"/>
</dbReference>
<comment type="similarity">
    <text evidence="1">Belongs to the sigma-70 factor family. ECF subfamily.</text>
</comment>
<dbReference type="PANTHER" id="PTHR30173:SF36">
    <property type="entry name" value="ECF RNA POLYMERASE SIGMA FACTOR SIGJ"/>
    <property type="match status" value="1"/>
</dbReference>
<evidence type="ECO:0000256" key="3">
    <source>
        <dbReference type="ARBA" id="ARBA00023015"/>
    </source>
</evidence>
<dbReference type="Pfam" id="PF04542">
    <property type="entry name" value="Sigma70_r2"/>
    <property type="match status" value="1"/>
</dbReference>
<dbReference type="Gene3D" id="1.10.1740.10">
    <property type="match status" value="1"/>
</dbReference>
<dbReference type="InterPro" id="IPR036388">
    <property type="entry name" value="WH-like_DNA-bd_sf"/>
</dbReference>
<dbReference type="GO" id="GO:0016987">
    <property type="term" value="F:sigma factor activity"/>
    <property type="evidence" value="ECO:0007669"/>
    <property type="project" value="UniProtKB-KW"/>
</dbReference>
<name>A0A4U3MS63_9ACTN</name>
<evidence type="ECO:0000313" key="9">
    <source>
        <dbReference type="Proteomes" id="UP000308705"/>
    </source>
</evidence>
<dbReference type="NCBIfam" id="TIGR02937">
    <property type="entry name" value="sigma70-ECF"/>
    <property type="match status" value="1"/>
</dbReference>
<dbReference type="InterPro" id="IPR032710">
    <property type="entry name" value="NTF2-like_dom_sf"/>
</dbReference>
<evidence type="ECO:0000259" key="6">
    <source>
        <dbReference type="Pfam" id="PF04542"/>
    </source>
</evidence>
<proteinExistence type="inferred from homology"/>
<keyword evidence="9" id="KW-1185">Reference proteome</keyword>
<organism evidence="8 9">
    <name type="scientific">Herbidospora galbida</name>
    <dbReference type="NCBI Taxonomy" id="2575442"/>
    <lineage>
        <taxon>Bacteria</taxon>
        <taxon>Bacillati</taxon>
        <taxon>Actinomycetota</taxon>
        <taxon>Actinomycetes</taxon>
        <taxon>Streptosporangiales</taxon>
        <taxon>Streptosporangiaceae</taxon>
        <taxon>Herbidospora</taxon>
    </lineage>
</organism>
<evidence type="ECO:0000256" key="4">
    <source>
        <dbReference type="ARBA" id="ARBA00023082"/>
    </source>
</evidence>
<evidence type="ECO:0000256" key="5">
    <source>
        <dbReference type="ARBA" id="ARBA00023163"/>
    </source>
</evidence>
<dbReference type="NCBIfam" id="NF007214">
    <property type="entry name" value="PRK09636.1"/>
    <property type="match status" value="1"/>
</dbReference>
<keyword evidence="5" id="KW-0804">Transcription</keyword>
<dbReference type="InterPro" id="IPR013325">
    <property type="entry name" value="RNA_pol_sigma_r2"/>
</dbReference>
<dbReference type="GO" id="GO:0006352">
    <property type="term" value="P:DNA-templated transcription initiation"/>
    <property type="evidence" value="ECO:0007669"/>
    <property type="project" value="InterPro"/>
</dbReference>
<keyword evidence="3" id="KW-0805">Transcription regulation</keyword>
<dbReference type="OrthoDB" id="3672769at2"/>
<dbReference type="SUPFAM" id="SSF54427">
    <property type="entry name" value="NTF2-like"/>
    <property type="match status" value="1"/>
</dbReference>
<protein>
    <submittedName>
        <fullName evidence="8">Sigma-70 family RNA polymerase sigma factor</fullName>
    </submittedName>
</protein>
<dbReference type="Pfam" id="PF08281">
    <property type="entry name" value="Sigma70_r4_2"/>
    <property type="match status" value="1"/>
</dbReference>
<dbReference type="InterPro" id="IPR014284">
    <property type="entry name" value="RNA_pol_sigma-70_dom"/>
</dbReference>
<dbReference type="AlphaFoldDB" id="A0A4U3MS63"/>
<sequence>MTPERLARFEANRRRLFGVAYRLLGEASAAEDVVQDAYLRWERCDTAVSPEAWLTTVVTHLCLDRLTSARARRERYVGTWLPEPILTGGPHDPLEAVTQRELLSMGMLVLLERLTPPERAVFVLREAFGHSHREIAEILGVTEPHARQLYRRAQRHVAEERTRFTPSPEQGEVLLRRFMAATLAGDVAALERMLADDVVAWADGGGKAPATRGPVTGREQVVRHLLALTRYASRIGFEPETVNGQPALAFYLDDRLAGVTVVEFDHDRVVTIRAVANPDKLAYVAKQKI</sequence>
<dbReference type="GO" id="GO:0003677">
    <property type="term" value="F:DNA binding"/>
    <property type="evidence" value="ECO:0007669"/>
    <property type="project" value="InterPro"/>
</dbReference>
<dbReference type="Proteomes" id="UP000308705">
    <property type="component" value="Unassembled WGS sequence"/>
</dbReference>
<dbReference type="InterPro" id="IPR013324">
    <property type="entry name" value="RNA_pol_sigma_r3/r4-like"/>
</dbReference>
<dbReference type="SUPFAM" id="SSF88659">
    <property type="entry name" value="Sigma3 and sigma4 domains of RNA polymerase sigma factors"/>
    <property type="match status" value="1"/>
</dbReference>
<evidence type="ECO:0000256" key="2">
    <source>
        <dbReference type="ARBA" id="ARBA00011344"/>
    </source>
</evidence>
<reference evidence="8 9" key="1">
    <citation type="submission" date="2019-04" db="EMBL/GenBank/DDBJ databases">
        <title>Herbidospora sp. NEAU-GS14.nov., a novel actinomycete isolated from soil.</title>
        <authorList>
            <person name="Han L."/>
        </authorList>
    </citation>
    <scope>NUCLEOTIDE SEQUENCE [LARGE SCALE GENOMIC DNA]</scope>
    <source>
        <strain evidence="8 9">NEAU-GS14</strain>
    </source>
</reference>